<dbReference type="Proteomes" id="UP000469452">
    <property type="component" value="Unassembled WGS sequence"/>
</dbReference>
<dbReference type="InterPro" id="IPR020821">
    <property type="entry name" value="ENPP1-3/EXOG-like_nuc-like"/>
</dbReference>
<feature type="active site" description="Proton acceptor" evidence="2">
    <location>
        <position position="139"/>
    </location>
</feature>
<evidence type="ECO:0000256" key="4">
    <source>
        <dbReference type="SAM" id="MobiDB-lite"/>
    </source>
</evidence>
<dbReference type="GO" id="GO:0005634">
    <property type="term" value="C:nucleus"/>
    <property type="evidence" value="ECO:0007669"/>
    <property type="project" value="TreeGrafter"/>
</dbReference>
<feature type="transmembrane region" description="Helical" evidence="5">
    <location>
        <begin position="12"/>
        <end position="30"/>
    </location>
</feature>
<dbReference type="SMART" id="SM00477">
    <property type="entry name" value="NUC"/>
    <property type="match status" value="1"/>
</dbReference>
<protein>
    <recommendedName>
        <fullName evidence="10">Endonuclease</fullName>
    </recommendedName>
</protein>
<dbReference type="PANTHER" id="PTHR13966:SF5">
    <property type="entry name" value="ENDONUCLEASE G, MITOCHONDRIAL"/>
    <property type="match status" value="1"/>
</dbReference>
<dbReference type="GO" id="GO:0000014">
    <property type="term" value="F:single-stranded DNA endodeoxyribonuclease activity"/>
    <property type="evidence" value="ECO:0007669"/>
    <property type="project" value="TreeGrafter"/>
</dbReference>
<gene>
    <name evidence="8" type="ORF">AaE_007206</name>
</gene>
<dbReference type="SUPFAM" id="SSF54060">
    <property type="entry name" value="His-Me finger endonucleases"/>
    <property type="match status" value="1"/>
</dbReference>
<reference evidence="8 9" key="1">
    <citation type="submission" date="2019-06" db="EMBL/GenBank/DDBJ databases">
        <title>Genomics analysis of Aphanomyces spp. identifies a new class of oomycete effector associated with host adaptation.</title>
        <authorList>
            <person name="Gaulin E."/>
        </authorList>
    </citation>
    <scope>NUCLEOTIDE SEQUENCE [LARGE SCALE GENOMIC DNA]</scope>
    <source>
        <strain evidence="8 9">E</strain>
    </source>
</reference>
<evidence type="ECO:0000256" key="3">
    <source>
        <dbReference type="PIRSR" id="PIRSR640255-2"/>
    </source>
</evidence>
<evidence type="ECO:0000256" key="2">
    <source>
        <dbReference type="PIRSR" id="PIRSR640255-1"/>
    </source>
</evidence>
<keyword evidence="5" id="KW-1133">Transmembrane helix</keyword>
<name>A0A6A5AIR6_APHAT</name>
<dbReference type="GO" id="GO:0004521">
    <property type="term" value="F:RNA endonuclease activity"/>
    <property type="evidence" value="ECO:0007669"/>
    <property type="project" value="TreeGrafter"/>
</dbReference>
<feature type="region of interest" description="Disordered" evidence="4">
    <location>
        <begin position="34"/>
        <end position="61"/>
    </location>
</feature>
<keyword evidence="3" id="KW-0479">Metal-binding</keyword>
<dbReference type="GO" id="GO:0005743">
    <property type="term" value="C:mitochondrial inner membrane"/>
    <property type="evidence" value="ECO:0007669"/>
    <property type="project" value="TreeGrafter"/>
</dbReference>
<feature type="domain" description="DNA/RNA non-specific endonuclease/pyrophosphatase/phosphodiesterase" evidence="7">
    <location>
        <begin position="73"/>
        <end position="290"/>
    </location>
</feature>
<dbReference type="InterPro" id="IPR044929">
    <property type="entry name" value="DNA/RNA_non-sp_Endonuclease_sf"/>
</dbReference>
<dbReference type="VEuPathDB" id="FungiDB:H257_11483"/>
<dbReference type="CDD" id="cd00091">
    <property type="entry name" value="NUC"/>
    <property type="match status" value="1"/>
</dbReference>
<dbReference type="SMART" id="SM00892">
    <property type="entry name" value="Endonuclease_NS"/>
    <property type="match status" value="1"/>
</dbReference>
<dbReference type="GO" id="GO:0003676">
    <property type="term" value="F:nucleic acid binding"/>
    <property type="evidence" value="ECO:0007669"/>
    <property type="project" value="InterPro"/>
</dbReference>
<feature type="binding site" evidence="3">
    <location>
        <position position="171"/>
    </location>
    <ligand>
        <name>Mg(2+)</name>
        <dbReference type="ChEBI" id="CHEBI:18420"/>
        <note>catalytic</note>
    </ligand>
</feature>
<dbReference type="GO" id="GO:0046872">
    <property type="term" value="F:metal ion binding"/>
    <property type="evidence" value="ECO:0007669"/>
    <property type="project" value="UniProtKB-KW"/>
</dbReference>
<evidence type="ECO:0008006" key="10">
    <source>
        <dbReference type="Google" id="ProtNLM"/>
    </source>
</evidence>
<sequence length="331" mass="36295">MRRAQSTKQLRLVFSFGVAVGSMGTLLALYEEDNLRQSPPDGSPSLPPQDTSSALPPHEATRFGYPSTCNVKVRDGYVLGYDRRLRNAAWVAEYITPDSLKKADDVNRVKASFKADMSTPGLFRVSPADYLNSGYDRGHLAPARDLSSSQESVNASFLMTNISPQVGKGFNRGYWSRFEGFVRHLATHYGGVYVVTGPLFLPTRTPQGDSYEVQYPVVGSPPTAIAVPTHFFKVVLVQKPSTHNNAYLAAGFVLPNQAIPDHTNLTTFVRPIEYIEGVSGLLFFDQLRYADTSRRVSIGQLCNDLSCALPAAVEYKTAIASKNSSNKEASK</sequence>
<dbReference type="PANTHER" id="PTHR13966">
    <property type="entry name" value="ENDONUCLEASE RELATED"/>
    <property type="match status" value="1"/>
</dbReference>
<evidence type="ECO:0000256" key="5">
    <source>
        <dbReference type="SAM" id="Phobius"/>
    </source>
</evidence>
<keyword evidence="5" id="KW-0472">Membrane</keyword>
<dbReference type="AlphaFoldDB" id="A0A6A5AIR6"/>
<proteinExistence type="inferred from homology"/>
<comment type="caution">
    <text evidence="8">The sequence shown here is derived from an EMBL/GenBank/DDBJ whole genome shotgun (WGS) entry which is preliminary data.</text>
</comment>
<feature type="domain" description="ENPP1-3/EXOG-like endonuclease/phosphodiesterase" evidence="6">
    <location>
        <begin position="74"/>
        <end position="290"/>
    </location>
</feature>
<dbReference type="InterPro" id="IPR044925">
    <property type="entry name" value="His-Me_finger_sf"/>
</dbReference>
<accession>A0A6A5AIR6</accession>
<evidence type="ECO:0000256" key="1">
    <source>
        <dbReference type="ARBA" id="ARBA00010052"/>
    </source>
</evidence>
<organism evidence="8 9">
    <name type="scientific">Aphanomyces astaci</name>
    <name type="common">Crayfish plague agent</name>
    <dbReference type="NCBI Taxonomy" id="112090"/>
    <lineage>
        <taxon>Eukaryota</taxon>
        <taxon>Sar</taxon>
        <taxon>Stramenopiles</taxon>
        <taxon>Oomycota</taxon>
        <taxon>Saprolegniomycetes</taxon>
        <taxon>Saprolegniales</taxon>
        <taxon>Verrucalvaceae</taxon>
        <taxon>Aphanomyces</taxon>
    </lineage>
</organism>
<evidence type="ECO:0000313" key="8">
    <source>
        <dbReference type="EMBL" id="KAF0748888.1"/>
    </source>
</evidence>
<dbReference type="InterPro" id="IPR040255">
    <property type="entry name" value="Non-specific_endonuclease"/>
</dbReference>
<evidence type="ECO:0000259" key="6">
    <source>
        <dbReference type="SMART" id="SM00477"/>
    </source>
</evidence>
<dbReference type="Gene3D" id="3.40.570.10">
    <property type="entry name" value="Extracellular Endonuclease, subunit A"/>
    <property type="match status" value="1"/>
</dbReference>
<comment type="similarity">
    <text evidence="1">Belongs to the DNA/RNA non-specific endonuclease family.</text>
</comment>
<evidence type="ECO:0000259" key="7">
    <source>
        <dbReference type="SMART" id="SM00892"/>
    </source>
</evidence>
<evidence type="ECO:0000313" key="9">
    <source>
        <dbReference type="Proteomes" id="UP000469452"/>
    </source>
</evidence>
<keyword evidence="5" id="KW-0812">Transmembrane</keyword>
<dbReference type="Pfam" id="PF01223">
    <property type="entry name" value="Endonuclease_NS"/>
    <property type="match status" value="1"/>
</dbReference>
<dbReference type="EMBL" id="VJMI01012980">
    <property type="protein sequence ID" value="KAF0748888.1"/>
    <property type="molecule type" value="Genomic_DNA"/>
</dbReference>
<dbReference type="InterPro" id="IPR001604">
    <property type="entry name" value="Endo_G_ENPP1-like_dom"/>
</dbReference>